<evidence type="ECO:0000256" key="4">
    <source>
        <dbReference type="ARBA" id="ARBA00022630"/>
    </source>
</evidence>
<keyword evidence="11 18" id="KW-0411">Iron-sulfur</keyword>
<dbReference type="Pfam" id="PF03450">
    <property type="entry name" value="CO_deh_flav_C"/>
    <property type="match status" value="1"/>
</dbReference>
<dbReference type="SUPFAM" id="SSF47741">
    <property type="entry name" value="CO dehydrogenase ISP C-domain like"/>
    <property type="match status" value="1"/>
</dbReference>
<dbReference type="EC" id="1.2.3.7" evidence="15"/>
<comment type="caution">
    <text evidence="21">The sequence shown here is derived from an EMBL/GenBank/DDBJ whole genome shotgun (WGS) entry which is preliminary data.</text>
</comment>
<dbReference type="InterPro" id="IPR016169">
    <property type="entry name" value="FAD-bd_PCMH_sub2"/>
</dbReference>
<dbReference type="SUPFAM" id="SSF54292">
    <property type="entry name" value="2Fe-2S ferredoxin-like"/>
    <property type="match status" value="1"/>
</dbReference>
<evidence type="ECO:0000256" key="16">
    <source>
        <dbReference type="PIRSR" id="PIRSR000127-1"/>
    </source>
</evidence>
<comment type="similarity">
    <text evidence="2">Belongs to the xanthine dehydrogenase family.</text>
</comment>
<dbReference type="FunFam" id="3.30.365.10:FF:000001">
    <property type="entry name" value="Xanthine dehydrogenase oxidase"/>
    <property type="match status" value="1"/>
</dbReference>
<feature type="binding site" evidence="18">
    <location>
        <position position="211"/>
    </location>
    <ligand>
        <name>[2Fe-2S] cluster</name>
        <dbReference type="ChEBI" id="CHEBI:190135"/>
        <label>2</label>
    </ligand>
</feature>
<dbReference type="InterPro" id="IPR036884">
    <property type="entry name" value="2Fe-2S-bd_dom_sf"/>
</dbReference>
<dbReference type="SMART" id="SM01008">
    <property type="entry name" value="Ald_Xan_dh_C"/>
    <property type="match status" value="1"/>
</dbReference>
<feature type="binding site" evidence="18">
    <location>
        <position position="1209"/>
    </location>
    <ligand>
        <name>Mo-molybdopterin</name>
        <dbReference type="ChEBI" id="CHEBI:71302"/>
    </ligand>
    <ligandPart>
        <name>Mo</name>
        <dbReference type="ChEBI" id="CHEBI:28685"/>
    </ligandPart>
</feature>
<comment type="cofactor">
    <cofactor evidence="1 17">
        <name>FAD</name>
        <dbReference type="ChEBI" id="CHEBI:57692"/>
    </cofactor>
</comment>
<dbReference type="InterPro" id="IPR036318">
    <property type="entry name" value="FAD-bd_PCMH-like_sf"/>
</dbReference>
<feature type="domain" description="2Fe-2S ferredoxin-type" evidence="19">
    <location>
        <begin position="99"/>
        <end position="186"/>
    </location>
</feature>
<evidence type="ECO:0000256" key="3">
    <source>
        <dbReference type="ARBA" id="ARBA00022505"/>
    </source>
</evidence>
<evidence type="ECO:0000256" key="14">
    <source>
        <dbReference type="ARBA" id="ARBA00034078"/>
    </source>
</evidence>
<dbReference type="InterPro" id="IPR037165">
    <property type="entry name" value="AldOxase/xan_DH_Mopterin-bd_sf"/>
</dbReference>
<dbReference type="CDD" id="cd00207">
    <property type="entry name" value="fer2"/>
    <property type="match status" value="1"/>
</dbReference>
<dbReference type="Gene3D" id="3.30.465.10">
    <property type="match status" value="1"/>
</dbReference>
<dbReference type="InterPro" id="IPR001041">
    <property type="entry name" value="2Fe-2S_ferredoxin-type"/>
</dbReference>
<dbReference type="Pfam" id="PF02738">
    <property type="entry name" value="MoCoBD_1"/>
    <property type="match status" value="1"/>
</dbReference>
<keyword evidence="9" id="KW-0560">Oxidoreductase</keyword>
<keyword evidence="7 17" id="KW-0274">FAD</keyword>
<dbReference type="GO" id="GO:0009688">
    <property type="term" value="P:abscisic acid biosynthetic process"/>
    <property type="evidence" value="ECO:0007669"/>
    <property type="project" value="UniProtKB-KW"/>
</dbReference>
<keyword evidence="4" id="KW-0285">Flavoprotein</keyword>
<evidence type="ECO:0000259" key="19">
    <source>
        <dbReference type="PROSITE" id="PS51085"/>
    </source>
</evidence>
<gene>
    <name evidence="21" type="ORF">C1H46_035653</name>
</gene>
<comment type="cofactor">
    <cofactor evidence="18">
        <name>Mo-molybdopterin</name>
        <dbReference type="ChEBI" id="CHEBI:71302"/>
    </cofactor>
    <text evidence="18">Binds 1 Mo-molybdopterin (Mo-MPT) cofactor per subunit.</text>
</comment>
<feature type="binding site" evidence="17">
    <location>
        <begin position="446"/>
        <end position="450"/>
    </location>
    <ligand>
        <name>FAD</name>
        <dbReference type="ChEBI" id="CHEBI:57692"/>
    </ligand>
</feature>
<feature type="binding site" evidence="18">
    <location>
        <position position="255"/>
    </location>
    <ligand>
        <name>[2Fe-2S] cluster</name>
        <dbReference type="ChEBI" id="CHEBI:190135"/>
        <label>2</label>
    </ligand>
</feature>
<dbReference type="EMBL" id="VIEB01000891">
    <property type="protein sequence ID" value="TQD78786.1"/>
    <property type="molecule type" value="Genomic_DNA"/>
</dbReference>
<dbReference type="FunFam" id="1.10.150.120:FF:000006">
    <property type="entry name" value="Aldehyde oxidase"/>
    <property type="match status" value="1"/>
</dbReference>
<dbReference type="InterPro" id="IPR016167">
    <property type="entry name" value="FAD-bd_PCMH_sub1"/>
</dbReference>
<dbReference type="InterPro" id="IPR000674">
    <property type="entry name" value="Ald_Oxase/Xan_DH_a/b"/>
</dbReference>
<evidence type="ECO:0000313" key="21">
    <source>
        <dbReference type="EMBL" id="TQD78786.1"/>
    </source>
</evidence>
<evidence type="ECO:0000256" key="18">
    <source>
        <dbReference type="PIRSR" id="PIRSR000127-3"/>
    </source>
</evidence>
<dbReference type="InterPro" id="IPR005107">
    <property type="entry name" value="CO_DH_flav_C"/>
</dbReference>
<dbReference type="PIRSF" id="PIRSF000127">
    <property type="entry name" value="Xanthine_DH"/>
    <property type="match status" value="1"/>
</dbReference>
<dbReference type="Gene3D" id="3.90.1170.50">
    <property type="entry name" value="Aldehyde oxidase/xanthine dehydrogenase, a/b hammerhead"/>
    <property type="match status" value="1"/>
</dbReference>
<keyword evidence="3 18" id="KW-0500">Molybdenum</keyword>
<evidence type="ECO:0000256" key="12">
    <source>
        <dbReference type="ARBA" id="ARBA00023027"/>
    </source>
</evidence>
<dbReference type="Gene3D" id="3.30.365.10">
    <property type="entry name" value="Aldehyde oxidase/xanthine dehydrogenase, molybdopterin binding domain"/>
    <property type="match status" value="4"/>
</dbReference>
<keyword evidence="12" id="KW-0520">NAD</keyword>
<evidence type="ECO:0000256" key="6">
    <source>
        <dbReference type="ARBA" id="ARBA00022723"/>
    </source>
</evidence>
<dbReference type="InterPro" id="IPR036010">
    <property type="entry name" value="2Fe-2S_ferredoxin-like_sf"/>
</dbReference>
<feature type="binding site" evidence="18">
    <location>
        <position position="922"/>
    </location>
    <ligand>
        <name>Mo-molybdopterin</name>
        <dbReference type="ChEBI" id="CHEBI:71302"/>
    </ligand>
    <ligandPart>
        <name>Mo</name>
        <dbReference type="ChEBI" id="CHEBI:28685"/>
    </ligandPart>
</feature>
<evidence type="ECO:0000256" key="10">
    <source>
        <dbReference type="ARBA" id="ARBA00023004"/>
    </source>
</evidence>
<evidence type="ECO:0000256" key="5">
    <source>
        <dbReference type="ARBA" id="ARBA00022714"/>
    </source>
</evidence>
<dbReference type="Pfam" id="PF00111">
    <property type="entry name" value="Fer2"/>
    <property type="match status" value="1"/>
</dbReference>
<comment type="cofactor">
    <cofactor evidence="14">
        <name>[2Fe-2S] cluster</name>
        <dbReference type="ChEBI" id="CHEBI:190135"/>
    </cofactor>
</comment>
<accession>A0A540KX34</accession>
<dbReference type="SMART" id="SM01092">
    <property type="entry name" value="CO_deh_flav_C"/>
    <property type="match status" value="1"/>
</dbReference>
<dbReference type="InterPro" id="IPR036856">
    <property type="entry name" value="Ald_Oxase/Xan_DH_a/b_sf"/>
</dbReference>
<organism evidence="21 22">
    <name type="scientific">Malus baccata</name>
    <name type="common">Siberian crab apple</name>
    <name type="synonym">Pyrus baccata</name>
    <dbReference type="NCBI Taxonomy" id="106549"/>
    <lineage>
        <taxon>Eukaryota</taxon>
        <taxon>Viridiplantae</taxon>
        <taxon>Streptophyta</taxon>
        <taxon>Embryophyta</taxon>
        <taxon>Tracheophyta</taxon>
        <taxon>Spermatophyta</taxon>
        <taxon>Magnoliopsida</taxon>
        <taxon>eudicotyledons</taxon>
        <taxon>Gunneridae</taxon>
        <taxon>Pentapetalae</taxon>
        <taxon>rosids</taxon>
        <taxon>fabids</taxon>
        <taxon>Rosales</taxon>
        <taxon>Rosaceae</taxon>
        <taxon>Amygdaloideae</taxon>
        <taxon>Maleae</taxon>
        <taxon>Malus</taxon>
    </lineage>
</organism>
<dbReference type="FunFam" id="3.10.20.30:FF:000012">
    <property type="entry name" value="Xanthine dehydrogenase/oxidase"/>
    <property type="match status" value="1"/>
</dbReference>
<dbReference type="FunFam" id="3.30.390.50:FF:000003">
    <property type="entry name" value="Aldehyde oxidase1"/>
    <property type="match status" value="1"/>
</dbReference>
<dbReference type="Pfam" id="PF01799">
    <property type="entry name" value="Fer2_2"/>
    <property type="match status" value="1"/>
</dbReference>
<dbReference type="InterPro" id="IPR006058">
    <property type="entry name" value="2Fe2S_fd_BS"/>
</dbReference>
<evidence type="ECO:0000256" key="9">
    <source>
        <dbReference type="ARBA" id="ARBA00023002"/>
    </source>
</evidence>
<dbReference type="GO" id="GO:0009851">
    <property type="term" value="P:auxin biosynthetic process"/>
    <property type="evidence" value="ECO:0007669"/>
    <property type="project" value="UniProtKB-KW"/>
</dbReference>
<evidence type="ECO:0000256" key="17">
    <source>
        <dbReference type="PIRSR" id="PIRSR000127-2"/>
    </source>
</evidence>
<dbReference type="GO" id="GO:0050302">
    <property type="term" value="F:indole-3-acetaldehyde oxidase activity"/>
    <property type="evidence" value="ECO:0007669"/>
    <property type="project" value="UniProtKB-EC"/>
</dbReference>
<keyword evidence="8" id="KW-0937">Abscisic acid biosynthesis</keyword>
<keyword evidence="5 18" id="KW-0001">2Fe-2S</keyword>
<dbReference type="InterPro" id="IPR036683">
    <property type="entry name" value="CO_DH_flav_C_dom_sf"/>
</dbReference>
<dbReference type="Gene3D" id="3.30.43.10">
    <property type="entry name" value="Uridine Diphospho-n-acetylenolpyruvylglucosamine Reductase, domain 2"/>
    <property type="match status" value="1"/>
</dbReference>
<evidence type="ECO:0000256" key="8">
    <source>
        <dbReference type="ARBA" id="ARBA00022865"/>
    </source>
</evidence>
<dbReference type="PROSITE" id="PS00197">
    <property type="entry name" value="2FE2S_FER_1"/>
    <property type="match status" value="1"/>
</dbReference>
<proteinExistence type="inferred from homology"/>
<keyword evidence="22" id="KW-1185">Reference proteome</keyword>
<dbReference type="InterPro" id="IPR002346">
    <property type="entry name" value="Mopterin_DH_FAD-bd"/>
</dbReference>
<evidence type="ECO:0000256" key="2">
    <source>
        <dbReference type="ARBA" id="ARBA00006849"/>
    </source>
</evidence>
<keyword evidence="13" id="KW-0073">Auxin biosynthesis</keyword>
<feature type="binding site" evidence="18">
    <location>
        <position position="208"/>
    </location>
    <ligand>
        <name>[2Fe-2S] cluster</name>
        <dbReference type="ChEBI" id="CHEBI:190135"/>
        <label>2</label>
    </ligand>
</feature>
<dbReference type="PANTHER" id="PTHR11908">
    <property type="entry name" value="XANTHINE DEHYDROGENASE"/>
    <property type="match status" value="1"/>
</dbReference>
<dbReference type="InterPro" id="IPR012675">
    <property type="entry name" value="Beta-grasp_dom_sf"/>
</dbReference>
<evidence type="ECO:0000256" key="7">
    <source>
        <dbReference type="ARBA" id="ARBA00022827"/>
    </source>
</evidence>
<dbReference type="STRING" id="106549.A0A540KX34"/>
<feature type="binding site" evidence="18">
    <location>
        <position position="146"/>
    </location>
    <ligand>
        <name>[2Fe-2S] cluster</name>
        <dbReference type="ChEBI" id="CHEBI:190135"/>
        <label>1</label>
    </ligand>
</feature>
<dbReference type="Gene3D" id="3.10.20.30">
    <property type="match status" value="1"/>
</dbReference>
<feature type="binding site" evidence="18">
    <location>
        <position position="1035"/>
    </location>
    <ligand>
        <name>Mo-molybdopterin</name>
        <dbReference type="ChEBI" id="CHEBI:71302"/>
    </ligand>
    <ligandPart>
        <name>Mo</name>
        <dbReference type="ChEBI" id="CHEBI:28685"/>
    </ligandPart>
</feature>
<evidence type="ECO:0000259" key="20">
    <source>
        <dbReference type="PROSITE" id="PS51387"/>
    </source>
</evidence>
<dbReference type="InterPro" id="IPR046867">
    <property type="entry name" value="AldOxase/xan_DH_MoCoBD2"/>
</dbReference>
<sequence length="1463" mass="159718">MVALYENGLITDCPKGENQGRVLSNDFVVRQLEKLCTVKDIAAKKTISGTINFSLWDGLSAAGQLIRLYVSAGWTASRWVLLRLLSEMADEREAAGSGGSLVFAVNGERFELSTLDPSTTLLDFLRSHTTFKSVKLSCGEGGCGACVVLLSKYDPVADQVKDFTVSSCLTLLCSVNGGSITTSEGLGNLKDGFHPIHQRITGFHASQCGFCTPGMCVSLFGALVNAKKTNRPEPPHGFSKLTVSEAEKSIVGNLCRCTGYRSIADACKSFAADVDMEDLGFNSFWKKGESKEVKINRLPLYNHNDDICTFPDFLKNEIRSSMSLDPKRYCWYSPVRVEELQNLLTATDFDNADNMKLVVGNTGTGYYKELKRYDRYIDLRYVPELSMIKIDPTGVEFGAIVTISKVIEALRKKDNGESPSRGEVVLKEIANHMGKIASGFIRNTASIGGNLVMAQRKCFPSDIATILLAVDSEVNIMDGSRSETIMLEDFLKQSPLDPKSVLLSVKIPKWEAVGNVSPETNTVLLFETYRAAPRPLGNALAYLNAAFLAEVSFCKISNRIMVDNCRLAFGAYGTKHAIRARKVEEILTGKVLSPGVLYDAIKLVKDVVVPKEGTTSPAYRSSLAAGFLFEFFSPLIDSEYDISNGFLGTTLLADASKLKRNQGANDKMTTVLSSAKQVLELGTEYDPVGKPITKSGGLIQASGEAVYVDDIPSPKNCLHGAFIYSTKPLARVKGINFEPKRHPGVAALISFKDIPKSGENIGSKTIFGTEPLFADDLTECAGQRLAFVVADTQKHADLATNFVVVDYDMEDIDPPILSVEEAVKRSNFFEVPPFLYPKQVGDISNGMAAADRKIISAEIKLGSQYYFYMETQTALAVPDEDNCMVVYTSSQCPEIAHSSIAKCLGIPENNVRVITRRVGGGFGGKAIKSMPVATACALAAHKLHRPVRMYLNRKTDMIMAGGRHPMKITYSVGFKSDGKITALDLEILINAGISLDISPIMPNNILSALKKYDWGALAFDFKVCKTNTPSRSAMRAPGEVQGSFIAEAVIEHVASTLSIEVDSVRSINLHTSHSLDLFYEHSAGEPLEYTLPLIWDKLAMSSSFNPRTEMVKEFNRCNKWQKRGISRVPILHEVTLRPTPARVSILGDGSVVVEVGGIELGQGLWTKVKQMAAFALGSIQCDGSGDLLDKLRVVQSDTLSLIQGGFTSGSTTSEASCEAVRLCCNILVERLATLKGRLKEQMGSINWETLIQQASLEAVNLSASSYYIPDFASMKYLNYGAAVEVNVLTGETRILRSDIIYDCGQSLNPAVDLGQIEGAFVQGIGFFMLEEYSENSDGLVISEGTWTYKIPTMDTIPKQFNVEVLNSGHHKKRVLSSKASGEPPLLLAVSVHCATRAAIKESRKQLLQWGGLDGSASIFQLDVPATMPVVKELCGLEAVERYLEWITGRNQGSLDRQMVRHSV</sequence>
<dbReference type="SUPFAM" id="SSF55447">
    <property type="entry name" value="CO dehydrogenase flavoprotein C-terminal domain-like"/>
    <property type="match status" value="1"/>
</dbReference>
<dbReference type="Pfam" id="PF01315">
    <property type="entry name" value="Ald_Xan_dh_C"/>
    <property type="match status" value="1"/>
</dbReference>
<reference evidence="21 22" key="1">
    <citation type="journal article" date="2019" name="G3 (Bethesda)">
        <title>Sequencing of a Wild Apple (Malus baccata) Genome Unravels the Differences Between Cultivated and Wild Apple Species Regarding Disease Resistance and Cold Tolerance.</title>
        <authorList>
            <person name="Chen X."/>
        </authorList>
    </citation>
    <scope>NUCLEOTIDE SEQUENCE [LARGE SCALE GENOMIC DNA]</scope>
    <source>
        <strain evidence="22">cv. Shandingzi</strain>
        <tissue evidence="21">Leaves</tissue>
    </source>
</reference>
<comment type="cofactor">
    <cofactor evidence="18">
        <name>[2Fe-2S] cluster</name>
        <dbReference type="ChEBI" id="CHEBI:190135"/>
    </cofactor>
    <text evidence="18">Binds 2 [2Fe-2S] clusters.</text>
</comment>
<dbReference type="InterPro" id="IPR002888">
    <property type="entry name" value="2Fe-2S-bd"/>
</dbReference>
<dbReference type="SUPFAM" id="SSF56176">
    <property type="entry name" value="FAD-binding/transporter-associated domain-like"/>
    <property type="match status" value="1"/>
</dbReference>
<feature type="active site" description="Proton acceptor" evidence="16">
    <location>
        <position position="1382"/>
    </location>
</feature>
<feature type="binding site" evidence="17">
    <location>
        <position position="530"/>
    </location>
    <ligand>
        <name>FAD</name>
        <dbReference type="ChEBI" id="CHEBI:57692"/>
    </ligand>
</feature>
<evidence type="ECO:0000256" key="13">
    <source>
        <dbReference type="ARBA" id="ARBA00023070"/>
    </source>
</evidence>
<feature type="binding site" evidence="17">
    <location>
        <position position="462"/>
    </location>
    <ligand>
        <name>FAD</name>
        <dbReference type="ChEBI" id="CHEBI:57692"/>
    </ligand>
</feature>
<dbReference type="Pfam" id="PF00941">
    <property type="entry name" value="FAD_binding_5"/>
    <property type="match status" value="1"/>
</dbReference>
<dbReference type="PROSITE" id="PS51085">
    <property type="entry name" value="2FE2S_FER_2"/>
    <property type="match status" value="1"/>
</dbReference>
<dbReference type="Gene3D" id="1.10.150.120">
    <property type="entry name" value="[2Fe-2S]-binding domain"/>
    <property type="match status" value="1"/>
</dbReference>
<keyword evidence="10 18" id="KW-0408">Iron</keyword>
<dbReference type="Pfam" id="PF20256">
    <property type="entry name" value="MoCoBD_2"/>
    <property type="match status" value="1"/>
</dbReference>
<evidence type="ECO:0000256" key="1">
    <source>
        <dbReference type="ARBA" id="ARBA00001974"/>
    </source>
</evidence>
<keyword evidence="6 18" id="KW-0479">Metal-binding</keyword>
<evidence type="ECO:0000256" key="11">
    <source>
        <dbReference type="ARBA" id="ARBA00023014"/>
    </source>
</evidence>
<feature type="binding site" evidence="18">
    <location>
        <position position="138"/>
    </location>
    <ligand>
        <name>[2Fe-2S] cluster</name>
        <dbReference type="ChEBI" id="CHEBI:190135"/>
        <label>1</label>
    </ligand>
</feature>
<dbReference type="InterPro" id="IPR016166">
    <property type="entry name" value="FAD-bd_PCMH"/>
</dbReference>
<evidence type="ECO:0000256" key="15">
    <source>
        <dbReference type="ARBA" id="ARBA00067017"/>
    </source>
</evidence>
<dbReference type="SUPFAM" id="SSF54665">
    <property type="entry name" value="CO dehydrogenase molybdoprotein N-domain-like"/>
    <property type="match status" value="1"/>
</dbReference>
<feature type="binding site" evidence="17">
    <location>
        <position position="502"/>
    </location>
    <ligand>
        <name>FAD</name>
        <dbReference type="ChEBI" id="CHEBI:57692"/>
    </ligand>
</feature>
<dbReference type="InterPro" id="IPR008274">
    <property type="entry name" value="AldOxase/xan_DH_MoCoBD1"/>
</dbReference>
<dbReference type="Proteomes" id="UP000315295">
    <property type="component" value="Unassembled WGS sequence"/>
</dbReference>
<feature type="domain" description="FAD-binding PCMH-type" evidence="20">
    <location>
        <begin position="324"/>
        <end position="512"/>
    </location>
</feature>
<dbReference type="GO" id="GO:0051537">
    <property type="term" value="F:2 iron, 2 sulfur cluster binding"/>
    <property type="evidence" value="ECO:0007669"/>
    <property type="project" value="UniProtKB-KW"/>
</dbReference>
<dbReference type="Gene3D" id="3.30.390.50">
    <property type="entry name" value="CO dehydrogenase flavoprotein, C-terminal domain"/>
    <property type="match status" value="1"/>
</dbReference>
<feature type="binding site" evidence="18">
    <location>
        <position position="891"/>
    </location>
    <ligand>
        <name>Mo-molybdopterin</name>
        <dbReference type="ChEBI" id="CHEBI:71302"/>
    </ligand>
    <ligandPart>
        <name>Mo</name>
        <dbReference type="ChEBI" id="CHEBI:28685"/>
    </ligandPart>
</feature>
<protein>
    <recommendedName>
        <fullName evidence="15">indole-3-acetaldehyde oxidase</fullName>
        <ecNumber evidence="15">1.2.3.7</ecNumber>
    </recommendedName>
</protein>
<feature type="binding site" evidence="18">
    <location>
        <position position="143"/>
    </location>
    <ligand>
        <name>[2Fe-2S] cluster</name>
        <dbReference type="ChEBI" id="CHEBI:190135"/>
        <label>1</label>
    </ligand>
</feature>
<dbReference type="InterPro" id="IPR016208">
    <property type="entry name" value="Ald_Oxase/xanthine_DH-like"/>
</dbReference>
<feature type="binding site" evidence="18">
    <location>
        <position position="257"/>
    </location>
    <ligand>
        <name>[2Fe-2S] cluster</name>
        <dbReference type="ChEBI" id="CHEBI:190135"/>
        <label>2</label>
    </ligand>
</feature>
<dbReference type="GO" id="GO:0005506">
    <property type="term" value="F:iron ion binding"/>
    <property type="evidence" value="ECO:0007669"/>
    <property type="project" value="InterPro"/>
</dbReference>
<feature type="binding site" evidence="18">
    <location>
        <position position="168"/>
    </location>
    <ligand>
        <name>[2Fe-2S] cluster</name>
        <dbReference type="ChEBI" id="CHEBI:190135"/>
        <label>1</label>
    </ligand>
</feature>
<dbReference type="GO" id="GO:0071949">
    <property type="term" value="F:FAD binding"/>
    <property type="evidence" value="ECO:0007669"/>
    <property type="project" value="InterPro"/>
</dbReference>
<name>A0A540KX34_MALBA</name>
<evidence type="ECO:0000313" key="22">
    <source>
        <dbReference type="Proteomes" id="UP000315295"/>
    </source>
</evidence>
<dbReference type="SUPFAM" id="SSF56003">
    <property type="entry name" value="Molybdenum cofactor-binding domain"/>
    <property type="match status" value="1"/>
</dbReference>
<dbReference type="PANTHER" id="PTHR11908:SF132">
    <property type="entry name" value="ALDEHYDE OXIDASE 1-RELATED"/>
    <property type="match status" value="1"/>
</dbReference>
<dbReference type="PROSITE" id="PS51387">
    <property type="entry name" value="FAD_PCMH"/>
    <property type="match status" value="1"/>
</dbReference>